<proteinExistence type="predicted"/>
<dbReference type="VEuPathDB" id="FungiDB:GGTG_12169"/>
<reference evidence="4" key="1">
    <citation type="submission" date="2010-07" db="EMBL/GenBank/DDBJ databases">
        <title>The genome sequence of Gaeumannomyces graminis var. tritici strain R3-111a-1.</title>
        <authorList>
            <consortium name="The Broad Institute Genome Sequencing Platform"/>
            <person name="Ma L.-J."/>
            <person name="Dead R."/>
            <person name="Young S."/>
            <person name="Zeng Q."/>
            <person name="Koehrsen M."/>
            <person name="Alvarado L."/>
            <person name="Berlin A."/>
            <person name="Chapman S.B."/>
            <person name="Chen Z."/>
            <person name="Freedman E."/>
            <person name="Gellesch M."/>
            <person name="Goldberg J."/>
            <person name="Griggs A."/>
            <person name="Gujja S."/>
            <person name="Heilman E.R."/>
            <person name="Heiman D."/>
            <person name="Hepburn T."/>
            <person name="Howarth C."/>
            <person name="Jen D."/>
            <person name="Larson L."/>
            <person name="Mehta T."/>
            <person name="Neiman D."/>
            <person name="Pearson M."/>
            <person name="Roberts A."/>
            <person name="Saif S."/>
            <person name="Shea T."/>
            <person name="Shenoy N."/>
            <person name="Sisk P."/>
            <person name="Stolte C."/>
            <person name="Sykes S."/>
            <person name="Walk T."/>
            <person name="White J."/>
            <person name="Yandava C."/>
            <person name="Haas B."/>
            <person name="Nusbaum C."/>
            <person name="Birren B."/>
        </authorList>
    </citation>
    <scope>NUCLEOTIDE SEQUENCE [LARGE SCALE GENOMIC DNA]</scope>
    <source>
        <strain evidence="4">R3-111a-1</strain>
    </source>
</reference>
<protein>
    <submittedName>
        <fullName evidence="2 3">Uncharacterized protein</fullName>
    </submittedName>
</protein>
<evidence type="ECO:0000313" key="4">
    <source>
        <dbReference type="Proteomes" id="UP000006039"/>
    </source>
</evidence>
<reference evidence="2" key="2">
    <citation type="submission" date="2010-07" db="EMBL/GenBank/DDBJ databases">
        <authorList>
            <consortium name="The Broad Institute Genome Sequencing Platform"/>
            <consortium name="Broad Institute Genome Sequencing Center for Infectious Disease"/>
            <person name="Ma L.-J."/>
            <person name="Dead R."/>
            <person name="Young S."/>
            <person name="Zeng Q."/>
            <person name="Koehrsen M."/>
            <person name="Alvarado L."/>
            <person name="Berlin A."/>
            <person name="Chapman S.B."/>
            <person name="Chen Z."/>
            <person name="Freedman E."/>
            <person name="Gellesch M."/>
            <person name="Goldberg J."/>
            <person name="Griggs A."/>
            <person name="Gujja S."/>
            <person name="Heilman E.R."/>
            <person name="Heiman D."/>
            <person name="Hepburn T."/>
            <person name="Howarth C."/>
            <person name="Jen D."/>
            <person name="Larson L."/>
            <person name="Mehta T."/>
            <person name="Neiman D."/>
            <person name="Pearson M."/>
            <person name="Roberts A."/>
            <person name="Saif S."/>
            <person name="Shea T."/>
            <person name="Shenoy N."/>
            <person name="Sisk P."/>
            <person name="Stolte C."/>
            <person name="Sykes S."/>
            <person name="Walk T."/>
            <person name="White J."/>
            <person name="Yandava C."/>
            <person name="Haas B."/>
            <person name="Nusbaum C."/>
            <person name="Birren B."/>
        </authorList>
    </citation>
    <scope>NUCLEOTIDE SEQUENCE</scope>
    <source>
        <strain evidence="2">R3-111a-1</strain>
    </source>
</reference>
<feature type="region of interest" description="Disordered" evidence="1">
    <location>
        <begin position="14"/>
        <end position="35"/>
    </location>
</feature>
<reference evidence="2" key="3">
    <citation type="submission" date="2010-09" db="EMBL/GenBank/DDBJ databases">
        <title>Annotation of Gaeumannomyces graminis var. tritici R3-111a-1.</title>
        <authorList>
            <consortium name="The Broad Institute Genome Sequencing Platform"/>
            <person name="Ma L.-J."/>
            <person name="Dead R."/>
            <person name="Young S.K."/>
            <person name="Zeng Q."/>
            <person name="Gargeya S."/>
            <person name="Fitzgerald M."/>
            <person name="Haas B."/>
            <person name="Abouelleil A."/>
            <person name="Alvarado L."/>
            <person name="Arachchi H.M."/>
            <person name="Berlin A."/>
            <person name="Brown A."/>
            <person name="Chapman S.B."/>
            <person name="Chen Z."/>
            <person name="Dunbar C."/>
            <person name="Freedman E."/>
            <person name="Gearin G."/>
            <person name="Gellesch M."/>
            <person name="Goldberg J."/>
            <person name="Griggs A."/>
            <person name="Gujja S."/>
            <person name="Heiman D."/>
            <person name="Howarth C."/>
            <person name="Larson L."/>
            <person name="Lui A."/>
            <person name="MacDonald P.J.P."/>
            <person name="Mehta T."/>
            <person name="Montmayeur A."/>
            <person name="Murphy C."/>
            <person name="Neiman D."/>
            <person name="Pearson M."/>
            <person name="Priest M."/>
            <person name="Roberts A."/>
            <person name="Saif S."/>
            <person name="Shea T."/>
            <person name="Shenoy N."/>
            <person name="Sisk P."/>
            <person name="Stolte C."/>
            <person name="Sykes S."/>
            <person name="Yandava C."/>
            <person name="Wortman J."/>
            <person name="Nusbaum C."/>
            <person name="Birren B."/>
        </authorList>
    </citation>
    <scope>NUCLEOTIDE SEQUENCE</scope>
    <source>
        <strain evidence="2">R3-111a-1</strain>
    </source>
</reference>
<evidence type="ECO:0000313" key="3">
    <source>
        <dbReference type="EnsemblFungi" id="EJT69992"/>
    </source>
</evidence>
<reference evidence="3" key="5">
    <citation type="submission" date="2018-04" db="UniProtKB">
        <authorList>
            <consortium name="EnsemblFungi"/>
        </authorList>
    </citation>
    <scope>IDENTIFICATION</scope>
    <source>
        <strain evidence="3">R3-111a-1</strain>
    </source>
</reference>
<evidence type="ECO:0000256" key="1">
    <source>
        <dbReference type="SAM" id="MobiDB-lite"/>
    </source>
</evidence>
<dbReference type="AlphaFoldDB" id="J3PF90"/>
<sequence>MDKIKRLEKRLAEEREKLERREGEQQAEAKQKESQRLERLITKALSRATDSKNPSVPDYPSNLRSFAQARYRHSIRHLSLPALVFASRHIPYNTWQDLERHRPELFSSTVGKLNGKCKVLLKSQWPFWYQTLAEPAQADPAEPEQADLRVPKLATLFLTELLVHKHSGDINYLSAHIQQFYQPDQNQQPNLGSTANSTWRQDAQPAALDADGTLFSTEEFQARKRQRLNPPQDFQPTTAKADHPHLSSPSVRAVGIQPTDPTVHEALQAPWGVNSASNADVVSPGHNFGLQSGTATTALPPVANPLANNEPLGEVLPQSPPRKAKFYAIHPDLVSKEVSSCLRLVVPDAAHEQALITGTAYIDNAYRDFLIGHNSSVLFLQGDVEVNKDEDGSLMRDMTALADAGVGPIPATS</sequence>
<dbReference type="GeneID" id="20352627"/>
<dbReference type="RefSeq" id="XP_009228326.1">
    <property type="nucleotide sequence ID" value="XM_009230062.1"/>
</dbReference>
<dbReference type="EMBL" id="GL385402">
    <property type="protein sequence ID" value="EJT69992.1"/>
    <property type="molecule type" value="Genomic_DNA"/>
</dbReference>
<gene>
    <name evidence="3" type="primary">20352627</name>
    <name evidence="2" type="ORF">GGTG_12169</name>
</gene>
<dbReference type="EnsemblFungi" id="EJT69992">
    <property type="protein sequence ID" value="EJT69992"/>
    <property type="gene ID" value="GGTG_12169"/>
</dbReference>
<dbReference type="HOGENOM" id="CLU_665715_0_0_1"/>
<organism evidence="2">
    <name type="scientific">Gaeumannomyces tritici (strain R3-111a-1)</name>
    <name type="common">Wheat and barley take-all root rot fungus</name>
    <name type="synonym">Gaeumannomyces graminis var. tritici</name>
    <dbReference type="NCBI Taxonomy" id="644352"/>
    <lineage>
        <taxon>Eukaryota</taxon>
        <taxon>Fungi</taxon>
        <taxon>Dikarya</taxon>
        <taxon>Ascomycota</taxon>
        <taxon>Pezizomycotina</taxon>
        <taxon>Sordariomycetes</taxon>
        <taxon>Sordariomycetidae</taxon>
        <taxon>Magnaporthales</taxon>
        <taxon>Magnaporthaceae</taxon>
        <taxon>Gaeumannomyces</taxon>
    </lineage>
</organism>
<feature type="region of interest" description="Disordered" evidence="1">
    <location>
        <begin position="224"/>
        <end position="247"/>
    </location>
</feature>
<name>J3PF90_GAET3</name>
<evidence type="ECO:0000313" key="2">
    <source>
        <dbReference type="EMBL" id="EJT69992.1"/>
    </source>
</evidence>
<dbReference type="Proteomes" id="UP000006039">
    <property type="component" value="Unassembled WGS sequence"/>
</dbReference>
<accession>J3PF90</accession>
<keyword evidence="4" id="KW-1185">Reference proteome</keyword>
<reference evidence="3" key="4">
    <citation type="journal article" date="2015" name="G3 (Bethesda)">
        <title>Genome sequences of three phytopathogenic species of the Magnaporthaceae family of fungi.</title>
        <authorList>
            <person name="Okagaki L.H."/>
            <person name="Nunes C.C."/>
            <person name="Sailsbery J."/>
            <person name="Clay B."/>
            <person name="Brown D."/>
            <person name="John T."/>
            <person name="Oh Y."/>
            <person name="Young N."/>
            <person name="Fitzgerald M."/>
            <person name="Haas B.J."/>
            <person name="Zeng Q."/>
            <person name="Young S."/>
            <person name="Adiconis X."/>
            <person name="Fan L."/>
            <person name="Levin J.Z."/>
            <person name="Mitchell T.K."/>
            <person name="Okubara P.A."/>
            <person name="Farman M.L."/>
            <person name="Kohn L.M."/>
            <person name="Birren B."/>
            <person name="Ma L.-J."/>
            <person name="Dean R.A."/>
        </authorList>
    </citation>
    <scope>NUCLEOTIDE SEQUENCE</scope>
    <source>
        <strain evidence="3">R3-111a-1</strain>
    </source>
</reference>